<dbReference type="Gene3D" id="3.40.50.300">
    <property type="entry name" value="P-loop containing nucleotide triphosphate hydrolases"/>
    <property type="match status" value="1"/>
</dbReference>
<evidence type="ECO:0000313" key="4">
    <source>
        <dbReference type="EMBL" id="MPN35690.1"/>
    </source>
</evidence>
<evidence type="ECO:0000256" key="2">
    <source>
        <dbReference type="ARBA" id="ARBA00023134"/>
    </source>
</evidence>
<feature type="domain" description="G" evidence="3">
    <location>
        <begin position="12"/>
        <end position="79"/>
    </location>
</feature>
<dbReference type="PANTHER" id="PTHR45782">
    <property type="entry name" value="MITOCHONDRIAL RIBOSOME-ASSOCIATED GTPASE 1"/>
    <property type="match status" value="1"/>
</dbReference>
<evidence type="ECO:0000256" key="1">
    <source>
        <dbReference type="ARBA" id="ARBA00022741"/>
    </source>
</evidence>
<protein>
    <submittedName>
        <fullName evidence="4">Ribosome biogenesis GTPase A</fullName>
    </submittedName>
</protein>
<name>A0A645HAF7_9ZZZZ</name>
<dbReference type="InterPro" id="IPR023179">
    <property type="entry name" value="GTP-bd_ortho_bundle_sf"/>
</dbReference>
<proteinExistence type="predicted"/>
<dbReference type="EMBL" id="VSSQ01089449">
    <property type="protein sequence ID" value="MPN35690.1"/>
    <property type="molecule type" value="Genomic_DNA"/>
</dbReference>
<dbReference type="GO" id="GO:0005525">
    <property type="term" value="F:GTP binding"/>
    <property type="evidence" value="ECO:0007669"/>
    <property type="project" value="UniProtKB-KW"/>
</dbReference>
<keyword evidence="2" id="KW-0342">GTP-binding</keyword>
<dbReference type="PANTHER" id="PTHR45782:SF4">
    <property type="entry name" value="MITOCHONDRIAL RIBOSOME-ASSOCIATED GTPASE 1"/>
    <property type="match status" value="1"/>
</dbReference>
<dbReference type="SUPFAM" id="SSF52540">
    <property type="entry name" value="P-loop containing nucleoside triphosphate hydrolases"/>
    <property type="match status" value="1"/>
</dbReference>
<dbReference type="InterPro" id="IPR006073">
    <property type="entry name" value="GTP-bd"/>
</dbReference>
<organism evidence="4">
    <name type="scientific">bioreactor metagenome</name>
    <dbReference type="NCBI Taxonomy" id="1076179"/>
    <lineage>
        <taxon>unclassified sequences</taxon>
        <taxon>metagenomes</taxon>
        <taxon>ecological metagenomes</taxon>
    </lineage>
</organism>
<dbReference type="GO" id="GO:0003924">
    <property type="term" value="F:GTPase activity"/>
    <property type="evidence" value="ECO:0007669"/>
    <property type="project" value="TreeGrafter"/>
</dbReference>
<dbReference type="Gene3D" id="1.10.1580.10">
    <property type="match status" value="1"/>
</dbReference>
<reference evidence="4" key="1">
    <citation type="submission" date="2019-08" db="EMBL/GenBank/DDBJ databases">
        <authorList>
            <person name="Kucharzyk K."/>
            <person name="Murdoch R.W."/>
            <person name="Higgins S."/>
            <person name="Loffler F."/>
        </authorList>
    </citation>
    <scope>NUCLEOTIDE SEQUENCE</scope>
</reference>
<sequence length="173" mass="19269">MKAKGVNKVVRCMIVGIPNVGKSTLINRMAGESRAEVGDRPGVTRGKQWVRISPYLELMDTPGMLWPKLEDQELAKHLAFLGSIKDEIMDSEELATDLLMLLQQMVPAPLTERFSKLAADTPREELLNAICRSRGFLLRGGELDTERASHVALDEFRAGKIARVTLEQPEART</sequence>
<evidence type="ECO:0000259" key="3">
    <source>
        <dbReference type="Pfam" id="PF01926"/>
    </source>
</evidence>
<dbReference type="InterPro" id="IPR027417">
    <property type="entry name" value="P-loop_NTPase"/>
</dbReference>
<dbReference type="GO" id="GO:0006412">
    <property type="term" value="P:translation"/>
    <property type="evidence" value="ECO:0007669"/>
    <property type="project" value="TreeGrafter"/>
</dbReference>
<gene>
    <name evidence="4" type="primary">rbgA_18</name>
    <name evidence="4" type="ORF">SDC9_183188</name>
</gene>
<comment type="caution">
    <text evidence="4">The sequence shown here is derived from an EMBL/GenBank/DDBJ whole genome shotgun (WGS) entry which is preliminary data.</text>
</comment>
<dbReference type="PRINTS" id="PR00326">
    <property type="entry name" value="GTP1OBG"/>
</dbReference>
<keyword evidence="1" id="KW-0547">Nucleotide-binding</keyword>
<dbReference type="AlphaFoldDB" id="A0A645HAF7"/>
<accession>A0A645HAF7</accession>
<dbReference type="Pfam" id="PF01926">
    <property type="entry name" value="MMR_HSR1"/>
    <property type="match status" value="1"/>
</dbReference>